<dbReference type="Pfam" id="PF25601">
    <property type="entry name" value="AAA_lid_14"/>
    <property type="match status" value="1"/>
</dbReference>
<dbReference type="SUPFAM" id="SSF46689">
    <property type="entry name" value="Homeodomain-like"/>
    <property type="match status" value="1"/>
</dbReference>
<dbReference type="RefSeq" id="WP_104003231.1">
    <property type="nucleotide sequence ID" value="NZ_FNVQ01000002.1"/>
</dbReference>
<evidence type="ECO:0000256" key="6">
    <source>
        <dbReference type="ARBA" id="ARBA00023163"/>
    </source>
</evidence>
<dbReference type="Gene3D" id="1.10.10.60">
    <property type="entry name" value="Homeodomain-like"/>
    <property type="match status" value="1"/>
</dbReference>
<dbReference type="PROSITE" id="PS00688">
    <property type="entry name" value="SIGMA54_INTERACT_3"/>
    <property type="match status" value="1"/>
</dbReference>
<dbReference type="InterPro" id="IPR027417">
    <property type="entry name" value="P-loop_NTPase"/>
</dbReference>
<evidence type="ECO:0000256" key="5">
    <source>
        <dbReference type="ARBA" id="ARBA00023015"/>
    </source>
</evidence>
<dbReference type="InterPro" id="IPR025944">
    <property type="entry name" value="Sigma_54_int_dom_CS"/>
</dbReference>
<dbReference type="Gene3D" id="3.40.50.2300">
    <property type="match status" value="1"/>
</dbReference>
<organism evidence="11 12">
    <name type="scientific">Marinobacterium lutimaris</name>
    <dbReference type="NCBI Taxonomy" id="568106"/>
    <lineage>
        <taxon>Bacteria</taxon>
        <taxon>Pseudomonadati</taxon>
        <taxon>Pseudomonadota</taxon>
        <taxon>Gammaproteobacteria</taxon>
        <taxon>Oceanospirillales</taxon>
        <taxon>Oceanospirillaceae</taxon>
        <taxon>Marinobacterium</taxon>
    </lineage>
</organism>
<keyword evidence="4" id="KW-0902">Two-component regulatory system</keyword>
<dbReference type="Pfam" id="PF00072">
    <property type="entry name" value="Response_reg"/>
    <property type="match status" value="1"/>
</dbReference>
<dbReference type="InterPro" id="IPR002078">
    <property type="entry name" value="Sigma_54_int"/>
</dbReference>
<evidence type="ECO:0000259" key="10">
    <source>
        <dbReference type="PROSITE" id="PS50110"/>
    </source>
</evidence>
<dbReference type="PROSITE" id="PS50110">
    <property type="entry name" value="RESPONSE_REGULATORY"/>
    <property type="match status" value="1"/>
</dbReference>
<gene>
    <name evidence="11" type="ORF">SAMN05444390_102122</name>
</gene>
<sequence>MSALHRTVLLVDDDAGLLQLLSIRLRSAGFSVETASSAEQALARIAVSRPGAVVTDLRMEGMSGMDLFERIQSEDPALPVILLTAHGTIPDAVRATQRGLFGYLTKPFDDNALLELLQKALATPGSGDSADTASSEDQAWRSEIQTASPAMEALLADAGLVAASEASVLIQGPSGAGKEVLAQALHRASPRHKKPMVAINCAAIPEQLLESELFGHAKGAFTGATSAHKGLFQTGSGGTVFLDEIGDMPLALQAKLLRVLQDREIRPVGASQTIPVDVRIVSATHRNLENAIAAGEFREDLYYRLNVVTLTLPSLRQRREDIPLLARHFLTQLQAKHPHRAKDFTPEAMERLVAYDWPGNIRQLLNVVEQCCVLCTTALVPVTLVERALQQKSPSIRTYAEAKEAFERDYLVQLLKITNGQVTQAARLAGRNRTEFYRLLQRNHLTPGMFKEGGDKEGSDREEDDSEA</sequence>
<feature type="domain" description="Response regulatory" evidence="10">
    <location>
        <begin position="7"/>
        <end position="121"/>
    </location>
</feature>
<dbReference type="InterPro" id="IPR058031">
    <property type="entry name" value="AAA_lid_NorR"/>
</dbReference>
<dbReference type="GO" id="GO:0006355">
    <property type="term" value="P:regulation of DNA-templated transcription"/>
    <property type="evidence" value="ECO:0007669"/>
    <property type="project" value="InterPro"/>
</dbReference>
<dbReference type="CDD" id="cd00009">
    <property type="entry name" value="AAA"/>
    <property type="match status" value="1"/>
</dbReference>
<keyword evidence="1 7" id="KW-0597">Phosphoprotein</keyword>
<keyword evidence="2" id="KW-0547">Nucleotide-binding</keyword>
<reference evidence="11 12" key="1">
    <citation type="submission" date="2016-10" db="EMBL/GenBank/DDBJ databases">
        <authorList>
            <person name="de Groot N.N."/>
        </authorList>
    </citation>
    <scope>NUCLEOTIDE SEQUENCE [LARGE SCALE GENOMIC DNA]</scope>
    <source>
        <strain evidence="11 12">DSM 22012</strain>
    </source>
</reference>
<dbReference type="Gene3D" id="3.40.50.300">
    <property type="entry name" value="P-loop containing nucleotide triphosphate hydrolases"/>
    <property type="match status" value="1"/>
</dbReference>
<dbReference type="Pfam" id="PF00158">
    <property type="entry name" value="Sigma54_activat"/>
    <property type="match status" value="1"/>
</dbReference>
<evidence type="ECO:0000313" key="12">
    <source>
        <dbReference type="Proteomes" id="UP000236745"/>
    </source>
</evidence>
<dbReference type="Proteomes" id="UP000236745">
    <property type="component" value="Unassembled WGS sequence"/>
</dbReference>
<protein>
    <submittedName>
        <fullName evidence="11">Two-component system, NtrC family, response regulator GlrR</fullName>
    </submittedName>
</protein>
<name>A0A1H6AN95_9GAMM</name>
<evidence type="ECO:0000256" key="3">
    <source>
        <dbReference type="ARBA" id="ARBA00022840"/>
    </source>
</evidence>
<proteinExistence type="predicted"/>
<dbReference type="GO" id="GO:0000160">
    <property type="term" value="P:phosphorelay signal transduction system"/>
    <property type="evidence" value="ECO:0007669"/>
    <property type="project" value="UniProtKB-KW"/>
</dbReference>
<evidence type="ECO:0000256" key="7">
    <source>
        <dbReference type="PROSITE-ProRule" id="PRU00169"/>
    </source>
</evidence>
<dbReference type="PANTHER" id="PTHR32071">
    <property type="entry name" value="TRANSCRIPTIONAL REGULATORY PROTEIN"/>
    <property type="match status" value="1"/>
</dbReference>
<dbReference type="Gene3D" id="1.10.8.60">
    <property type="match status" value="1"/>
</dbReference>
<evidence type="ECO:0000256" key="2">
    <source>
        <dbReference type="ARBA" id="ARBA00022741"/>
    </source>
</evidence>
<dbReference type="InterPro" id="IPR003593">
    <property type="entry name" value="AAA+_ATPase"/>
</dbReference>
<evidence type="ECO:0000313" key="11">
    <source>
        <dbReference type="EMBL" id="SEG50213.1"/>
    </source>
</evidence>
<dbReference type="InterPro" id="IPR011006">
    <property type="entry name" value="CheY-like_superfamily"/>
</dbReference>
<evidence type="ECO:0000259" key="9">
    <source>
        <dbReference type="PROSITE" id="PS50045"/>
    </source>
</evidence>
<dbReference type="SMART" id="SM00382">
    <property type="entry name" value="AAA"/>
    <property type="match status" value="1"/>
</dbReference>
<dbReference type="InterPro" id="IPR001789">
    <property type="entry name" value="Sig_transdc_resp-reg_receiver"/>
</dbReference>
<dbReference type="PROSITE" id="PS50045">
    <property type="entry name" value="SIGMA54_INTERACT_4"/>
    <property type="match status" value="1"/>
</dbReference>
<keyword evidence="5" id="KW-0805">Transcription regulation</keyword>
<dbReference type="AlphaFoldDB" id="A0A1H6AN95"/>
<dbReference type="PANTHER" id="PTHR32071:SF116">
    <property type="entry name" value="TRANSCRIPTIONAL REGULATORY PROTEIN GLRR"/>
    <property type="match status" value="1"/>
</dbReference>
<dbReference type="SUPFAM" id="SSF52172">
    <property type="entry name" value="CheY-like"/>
    <property type="match status" value="1"/>
</dbReference>
<keyword evidence="3" id="KW-0067">ATP-binding</keyword>
<dbReference type="GO" id="GO:0005524">
    <property type="term" value="F:ATP binding"/>
    <property type="evidence" value="ECO:0007669"/>
    <property type="project" value="UniProtKB-KW"/>
</dbReference>
<evidence type="ECO:0000256" key="8">
    <source>
        <dbReference type="SAM" id="MobiDB-lite"/>
    </source>
</evidence>
<dbReference type="FunFam" id="3.40.50.300:FF:000006">
    <property type="entry name" value="DNA-binding transcriptional regulator NtrC"/>
    <property type="match status" value="1"/>
</dbReference>
<dbReference type="SMART" id="SM00448">
    <property type="entry name" value="REC"/>
    <property type="match status" value="1"/>
</dbReference>
<dbReference type="FunFam" id="3.40.50.2300:FF:000018">
    <property type="entry name" value="DNA-binding transcriptional regulator NtrC"/>
    <property type="match status" value="1"/>
</dbReference>
<dbReference type="InterPro" id="IPR009057">
    <property type="entry name" value="Homeodomain-like_sf"/>
</dbReference>
<keyword evidence="12" id="KW-1185">Reference proteome</keyword>
<feature type="domain" description="Sigma-54 factor interaction" evidence="9">
    <location>
        <begin position="144"/>
        <end position="373"/>
    </location>
</feature>
<accession>A0A1H6AN95</accession>
<dbReference type="EMBL" id="FNVQ01000002">
    <property type="protein sequence ID" value="SEG50213.1"/>
    <property type="molecule type" value="Genomic_DNA"/>
</dbReference>
<keyword evidence="6" id="KW-0804">Transcription</keyword>
<feature type="modified residue" description="4-aspartylphosphate" evidence="7">
    <location>
        <position position="56"/>
    </location>
</feature>
<dbReference type="SUPFAM" id="SSF52540">
    <property type="entry name" value="P-loop containing nucleoside triphosphate hydrolases"/>
    <property type="match status" value="1"/>
</dbReference>
<dbReference type="OrthoDB" id="9804019at2"/>
<feature type="region of interest" description="Disordered" evidence="8">
    <location>
        <begin position="447"/>
        <end position="468"/>
    </location>
</feature>
<evidence type="ECO:0000256" key="1">
    <source>
        <dbReference type="ARBA" id="ARBA00022553"/>
    </source>
</evidence>
<evidence type="ECO:0000256" key="4">
    <source>
        <dbReference type="ARBA" id="ARBA00023012"/>
    </source>
</evidence>